<dbReference type="NCBIfam" id="NF040891">
    <property type="entry name" value="colicin_tol_CbrC"/>
    <property type="match status" value="1"/>
</dbReference>
<evidence type="ECO:0008006" key="4">
    <source>
        <dbReference type="Google" id="ProtNLM"/>
    </source>
</evidence>
<dbReference type="OrthoDB" id="7065534at2"/>
<dbReference type="EMBL" id="FMBC01000010">
    <property type="protein sequence ID" value="SCC14338.1"/>
    <property type="molecule type" value="Genomic_DNA"/>
</dbReference>
<evidence type="ECO:0000313" key="2">
    <source>
        <dbReference type="EMBL" id="SCC14338.1"/>
    </source>
</evidence>
<dbReference type="Proteomes" id="UP000198515">
    <property type="component" value="Unassembled WGS sequence"/>
</dbReference>
<accession>A0A1C4C5J6</accession>
<dbReference type="Pfam" id="PF03691">
    <property type="entry name" value="UPF0167"/>
    <property type="match status" value="1"/>
</dbReference>
<organism evidence="2 3">
    <name type="scientific">Kosakonia oryziphila</name>
    <dbReference type="NCBI Taxonomy" id="1005667"/>
    <lineage>
        <taxon>Bacteria</taxon>
        <taxon>Pseudomonadati</taxon>
        <taxon>Pseudomonadota</taxon>
        <taxon>Gammaproteobacteria</taxon>
        <taxon>Enterobacterales</taxon>
        <taxon>Enterobacteriaceae</taxon>
        <taxon>Kosakonia</taxon>
    </lineage>
</organism>
<sequence length="195" mass="22034">MAQTNRSLPVFKYHPQPLDTGVFSQRKTVTCACCEQLTDVYYTNPFYTTADVDTLCPWCIADGSAAQKFGGSFHDKSSIEGVGSLFDDEGEFTGFKNPWPEASLQELTQRTPGYCGWQQEYWLAHCNDFCAFIGYVGWQDIADKLDQFADIQADCDAFGMDYEKLPEHLLDGGDCQGYLFRCLHCGKLRLWADFS</sequence>
<protein>
    <recommendedName>
        <fullName evidence="4">CbrC family protein</fullName>
    </recommendedName>
</protein>
<evidence type="ECO:0000313" key="3">
    <source>
        <dbReference type="Proteomes" id="UP000198515"/>
    </source>
</evidence>
<dbReference type="InterPro" id="IPR054918">
    <property type="entry name" value="UPF0167_CbrC"/>
</dbReference>
<gene>
    <name evidence="2" type="ORF">GA0061070_101022</name>
</gene>
<evidence type="ECO:0000256" key="1">
    <source>
        <dbReference type="ARBA" id="ARBA00008525"/>
    </source>
</evidence>
<dbReference type="AlphaFoldDB" id="A0A1C4C5J6"/>
<name>A0A1C4C5J6_9ENTR</name>
<reference evidence="3" key="1">
    <citation type="submission" date="2016-08" db="EMBL/GenBank/DDBJ databases">
        <authorList>
            <person name="Varghese N."/>
            <person name="Submissions Spin"/>
        </authorList>
    </citation>
    <scope>NUCLEOTIDE SEQUENCE [LARGE SCALE GENOMIC DNA]</scope>
    <source>
        <strain evidence="3">REICA_142</strain>
    </source>
</reference>
<dbReference type="InterPro" id="IPR005363">
    <property type="entry name" value="UPF0167"/>
</dbReference>
<proteinExistence type="inferred from homology"/>
<keyword evidence="3" id="KW-1185">Reference proteome</keyword>
<comment type="similarity">
    <text evidence="1">Belongs to the UPF0167 family.</text>
</comment>
<dbReference type="RefSeq" id="WP_090134728.1">
    <property type="nucleotide sequence ID" value="NZ_FMBC01000010.1"/>
</dbReference>